<evidence type="ECO:0000259" key="7">
    <source>
        <dbReference type="PROSITE" id="PS50110"/>
    </source>
</evidence>
<evidence type="ECO:0000259" key="8">
    <source>
        <dbReference type="PROSITE" id="PS50113"/>
    </source>
</evidence>
<dbReference type="PATRIC" id="fig|442562.3.peg.4581"/>
<dbReference type="InterPro" id="IPR036097">
    <property type="entry name" value="HisK_dim/P_sf"/>
</dbReference>
<dbReference type="GO" id="GO:0000155">
    <property type="term" value="F:phosphorelay sensor kinase activity"/>
    <property type="evidence" value="ECO:0007669"/>
    <property type="project" value="InterPro"/>
</dbReference>
<dbReference type="STRING" id="442562.Rumeso_04651"/>
<keyword evidence="9" id="KW-0808">Transferase</keyword>
<dbReference type="SUPFAM" id="SSF55874">
    <property type="entry name" value="ATPase domain of HSP90 chaperone/DNA topoisomerase II/histidine kinase"/>
    <property type="match status" value="1"/>
</dbReference>
<dbReference type="InterPro" id="IPR005467">
    <property type="entry name" value="His_kinase_dom"/>
</dbReference>
<dbReference type="InterPro" id="IPR000700">
    <property type="entry name" value="PAS-assoc_C"/>
</dbReference>
<organism evidence="9 10">
    <name type="scientific">Rubellimicrobium mesophilum DSM 19309</name>
    <dbReference type="NCBI Taxonomy" id="442562"/>
    <lineage>
        <taxon>Bacteria</taxon>
        <taxon>Pseudomonadati</taxon>
        <taxon>Pseudomonadota</taxon>
        <taxon>Alphaproteobacteria</taxon>
        <taxon>Rhodobacterales</taxon>
        <taxon>Roseobacteraceae</taxon>
        <taxon>Rubellimicrobium</taxon>
    </lineage>
</organism>
<dbReference type="Proteomes" id="UP000019666">
    <property type="component" value="Unassembled WGS sequence"/>
</dbReference>
<dbReference type="Pfam" id="PF02518">
    <property type="entry name" value="HATPase_c"/>
    <property type="match status" value="1"/>
</dbReference>
<dbReference type="InterPro" id="IPR011006">
    <property type="entry name" value="CheY-like_superfamily"/>
</dbReference>
<dbReference type="OrthoDB" id="9796100at2"/>
<dbReference type="Pfam" id="PF00512">
    <property type="entry name" value="HisKA"/>
    <property type="match status" value="1"/>
</dbReference>
<dbReference type="RefSeq" id="WP_051521091.1">
    <property type="nucleotide sequence ID" value="NZ_KK088560.1"/>
</dbReference>
<sequence>MSDPTRLDPPDETFEELYDQAPVGYLTARPDGTITRVNGTLAGWLGLAPGALTGQRIQALLTPGARIFYETHCAPILRREGLLRQVALDLRRADGTRLPALVDWRRVDDADGGLLGHRLLVVDATDRRAYERELLAERERARAAATELARLNAELEARVEARTAELVQLQKVETLGQLTGGVAHDFNNLLTPIVGCLDILSRKAKLEPRNARLLAAAAEAAERARLLVARLLAFARRQHLNARAVDLGALVQDMSELVARSVGPMIEIRIEAASDLPPAHVDPGQLELAILNLCINARDAMEGKGRLTFVLASAVLGDGHPARLPPGPYVALAIVDDGLGMDDATLRRATEPFFTTKDPGQGTGLGLSMAKGLAQQSGGELLIESTPGQGTRVTILLPQAREPLELPSSLRVAATLPEVPPLRVLVIDDEPLVRDSVARMLRDLGHDVEEAGSGAEALDLLARAGAPDLLVTDHAMPGMTGAALVTASRRLAPDLPALLMSGYAALAGLEGEALPCLAKPFTTVELAEAIARVVKPARSASGLDIPAGTEK</sequence>
<dbReference type="PRINTS" id="PR00344">
    <property type="entry name" value="BCTRLSENSOR"/>
</dbReference>
<evidence type="ECO:0000259" key="6">
    <source>
        <dbReference type="PROSITE" id="PS50109"/>
    </source>
</evidence>
<dbReference type="PROSITE" id="PS50110">
    <property type="entry name" value="RESPONSE_REGULATORY"/>
    <property type="match status" value="1"/>
</dbReference>
<evidence type="ECO:0000256" key="1">
    <source>
        <dbReference type="ARBA" id="ARBA00000085"/>
    </source>
</evidence>
<keyword evidence="10" id="KW-1185">Reference proteome</keyword>
<dbReference type="PANTHER" id="PTHR43065">
    <property type="entry name" value="SENSOR HISTIDINE KINASE"/>
    <property type="match status" value="1"/>
</dbReference>
<dbReference type="EMBL" id="AOSK01000130">
    <property type="protein sequence ID" value="EYD73530.1"/>
    <property type="molecule type" value="Genomic_DNA"/>
</dbReference>
<dbReference type="SMART" id="SM00388">
    <property type="entry name" value="HisKA"/>
    <property type="match status" value="1"/>
</dbReference>
<dbReference type="PROSITE" id="PS50113">
    <property type="entry name" value="PAC"/>
    <property type="match status" value="1"/>
</dbReference>
<dbReference type="SUPFAM" id="SSF52172">
    <property type="entry name" value="CheY-like"/>
    <property type="match status" value="1"/>
</dbReference>
<feature type="coiled-coil region" evidence="5">
    <location>
        <begin position="127"/>
        <end position="172"/>
    </location>
</feature>
<evidence type="ECO:0000256" key="4">
    <source>
        <dbReference type="PROSITE-ProRule" id="PRU00169"/>
    </source>
</evidence>
<evidence type="ECO:0000256" key="3">
    <source>
        <dbReference type="ARBA" id="ARBA00022553"/>
    </source>
</evidence>
<dbReference type="InterPro" id="IPR035965">
    <property type="entry name" value="PAS-like_dom_sf"/>
</dbReference>
<feature type="domain" description="Response regulatory" evidence="7">
    <location>
        <begin position="423"/>
        <end position="534"/>
    </location>
</feature>
<dbReference type="Gene3D" id="3.40.50.2300">
    <property type="match status" value="1"/>
</dbReference>
<comment type="caution">
    <text evidence="9">The sequence shown here is derived from an EMBL/GenBank/DDBJ whole genome shotgun (WGS) entry which is preliminary data.</text>
</comment>
<gene>
    <name evidence="9" type="ORF">Rumeso_04651</name>
</gene>
<dbReference type="InterPro" id="IPR003594">
    <property type="entry name" value="HATPase_dom"/>
</dbReference>
<protein>
    <recommendedName>
        <fullName evidence="2">histidine kinase</fullName>
        <ecNumber evidence="2">2.7.13.3</ecNumber>
    </recommendedName>
</protein>
<evidence type="ECO:0000256" key="5">
    <source>
        <dbReference type="SAM" id="Coils"/>
    </source>
</evidence>
<dbReference type="Gene3D" id="1.10.287.130">
    <property type="match status" value="1"/>
</dbReference>
<keyword evidence="9" id="KW-0418">Kinase</keyword>
<reference evidence="9 10" key="1">
    <citation type="submission" date="2013-02" db="EMBL/GenBank/DDBJ databases">
        <authorList>
            <person name="Fiebig A."/>
            <person name="Goeker M."/>
            <person name="Klenk H.-P.P."/>
        </authorList>
    </citation>
    <scope>NUCLEOTIDE SEQUENCE [LARGE SCALE GENOMIC DNA]</scope>
    <source>
        <strain evidence="9 10">DSM 19309</strain>
    </source>
</reference>
<dbReference type="InterPro" id="IPR000014">
    <property type="entry name" value="PAS"/>
</dbReference>
<evidence type="ECO:0000256" key="2">
    <source>
        <dbReference type="ARBA" id="ARBA00012438"/>
    </source>
</evidence>
<dbReference type="NCBIfam" id="TIGR00229">
    <property type="entry name" value="sensory_box"/>
    <property type="match status" value="1"/>
</dbReference>
<accession>A0A017HGW9</accession>
<evidence type="ECO:0000313" key="9">
    <source>
        <dbReference type="EMBL" id="EYD73530.1"/>
    </source>
</evidence>
<dbReference type="SMART" id="SM00448">
    <property type="entry name" value="REC"/>
    <property type="match status" value="1"/>
</dbReference>
<dbReference type="Pfam" id="PF13426">
    <property type="entry name" value="PAS_9"/>
    <property type="match status" value="1"/>
</dbReference>
<dbReference type="SUPFAM" id="SSF55785">
    <property type="entry name" value="PYP-like sensor domain (PAS domain)"/>
    <property type="match status" value="1"/>
</dbReference>
<name>A0A017HGW9_9RHOB</name>
<dbReference type="InterPro" id="IPR004358">
    <property type="entry name" value="Sig_transdc_His_kin-like_C"/>
</dbReference>
<keyword evidence="3 4" id="KW-0597">Phosphoprotein</keyword>
<comment type="catalytic activity">
    <reaction evidence="1">
        <text>ATP + protein L-histidine = ADP + protein N-phospho-L-histidine.</text>
        <dbReference type="EC" id="2.7.13.3"/>
    </reaction>
</comment>
<dbReference type="AlphaFoldDB" id="A0A017HGW9"/>
<dbReference type="EC" id="2.7.13.3" evidence="2"/>
<dbReference type="Gene3D" id="3.30.565.10">
    <property type="entry name" value="Histidine kinase-like ATPase, C-terminal domain"/>
    <property type="match status" value="1"/>
</dbReference>
<dbReference type="SMART" id="SM00387">
    <property type="entry name" value="HATPase_c"/>
    <property type="match status" value="1"/>
</dbReference>
<dbReference type="PROSITE" id="PS50109">
    <property type="entry name" value="HIS_KIN"/>
    <property type="match status" value="1"/>
</dbReference>
<dbReference type="PANTHER" id="PTHR43065:SF42">
    <property type="entry name" value="TWO-COMPONENT SENSOR PPRA"/>
    <property type="match status" value="1"/>
</dbReference>
<dbReference type="Gene3D" id="3.30.450.20">
    <property type="entry name" value="PAS domain"/>
    <property type="match status" value="1"/>
</dbReference>
<dbReference type="SMART" id="SM00091">
    <property type="entry name" value="PAS"/>
    <property type="match status" value="1"/>
</dbReference>
<evidence type="ECO:0000313" key="10">
    <source>
        <dbReference type="Proteomes" id="UP000019666"/>
    </source>
</evidence>
<feature type="domain" description="PAC" evidence="8">
    <location>
        <begin position="84"/>
        <end position="136"/>
    </location>
</feature>
<feature type="domain" description="Histidine kinase" evidence="6">
    <location>
        <begin position="181"/>
        <end position="401"/>
    </location>
</feature>
<proteinExistence type="predicted"/>
<feature type="modified residue" description="4-aspartylphosphate" evidence="4">
    <location>
        <position position="473"/>
    </location>
</feature>
<keyword evidence="5" id="KW-0175">Coiled coil</keyword>
<dbReference type="Pfam" id="PF00072">
    <property type="entry name" value="Response_reg"/>
    <property type="match status" value="1"/>
</dbReference>
<dbReference type="CDD" id="cd00130">
    <property type="entry name" value="PAS"/>
    <property type="match status" value="1"/>
</dbReference>
<dbReference type="SUPFAM" id="SSF47384">
    <property type="entry name" value="Homodimeric domain of signal transducing histidine kinase"/>
    <property type="match status" value="1"/>
</dbReference>
<dbReference type="InterPro" id="IPR036890">
    <property type="entry name" value="HATPase_C_sf"/>
</dbReference>
<dbReference type="HOGENOM" id="CLU_000445_114_51_5"/>
<dbReference type="InterPro" id="IPR003661">
    <property type="entry name" value="HisK_dim/P_dom"/>
</dbReference>
<dbReference type="InterPro" id="IPR001789">
    <property type="entry name" value="Sig_transdc_resp-reg_receiver"/>
</dbReference>